<dbReference type="Proteomes" id="UP001424741">
    <property type="component" value="Unassembled WGS sequence"/>
</dbReference>
<dbReference type="SUPFAM" id="SSF53649">
    <property type="entry name" value="Alkaline phosphatase-like"/>
    <property type="match status" value="1"/>
</dbReference>
<feature type="signal peptide" evidence="7">
    <location>
        <begin position="1"/>
        <end position="23"/>
    </location>
</feature>
<evidence type="ECO:0000256" key="4">
    <source>
        <dbReference type="ARBA" id="ARBA00022729"/>
    </source>
</evidence>
<feature type="domain" description="Sulfatase N-terminal" evidence="8">
    <location>
        <begin position="27"/>
        <end position="378"/>
    </location>
</feature>
<proteinExistence type="inferred from homology"/>
<evidence type="ECO:0000313" key="10">
    <source>
        <dbReference type="Proteomes" id="UP001424741"/>
    </source>
</evidence>
<evidence type="ECO:0000256" key="5">
    <source>
        <dbReference type="ARBA" id="ARBA00022801"/>
    </source>
</evidence>
<keyword evidence="5" id="KW-0378">Hydrolase</keyword>
<dbReference type="InterPro" id="IPR000917">
    <property type="entry name" value="Sulfatase_N"/>
</dbReference>
<keyword evidence="10" id="KW-1185">Reference proteome</keyword>
<evidence type="ECO:0000256" key="6">
    <source>
        <dbReference type="ARBA" id="ARBA00022837"/>
    </source>
</evidence>
<evidence type="ECO:0000256" key="7">
    <source>
        <dbReference type="SAM" id="SignalP"/>
    </source>
</evidence>
<dbReference type="InterPro" id="IPR017850">
    <property type="entry name" value="Alkaline_phosphatase_core_sf"/>
</dbReference>
<evidence type="ECO:0000256" key="1">
    <source>
        <dbReference type="ARBA" id="ARBA00001913"/>
    </source>
</evidence>
<sequence>MTLKKLTQAILATSLLATSVCTAADKPNVLFIAVDDLNDWIGCMGGNEQSITPNFDRLAASGMLFTNAHCVAPACNPSRTAVMTGRSTHKTGVYDNGQNMRDVLPDEQILPEYFAKHGYWSGGSGKMLHYFTDARSWDEYFPEKSKEMPIPETYYPSKRPVSLEHAGPWQYVETDWGPMPVEGKEFGGDYTVSEWVSNQLSKQHDKPFFLACGIYRPHEPWFVPQKYFDKFPLENIKLPPAYKDGDLDDLPQVGKNTGRNRYFAHIQKQGQWKQGVQGYLASINYADTMLGRVLDALENGPNKDNTIVVLWSDHGWHLGSKEHWQKYTAWRACTRIPLMIKVPEHCSPALPQGIKPGSISDQPVSLISLFPTLTELCGLPAKSLVDGKSILPMLKDPGQEVDPVAITYLHRVGSIGISGKDWRYIRYHDDSEELYDISKDPYEWDNLASNPDFTVKLEEFRKHIPKHFAPKPRVKVVDLPALKWHLYKQDSKTPASKVDGGNMRLAFVNRLKQPVIIHRVSKDGTLVEKAELKSGKVIELKSAPGTSWAITTTKGNKLGHFVHGDRPAKAVIRKSTGE</sequence>
<keyword evidence="3" id="KW-0479">Metal-binding</keyword>
<evidence type="ECO:0000256" key="3">
    <source>
        <dbReference type="ARBA" id="ARBA00022723"/>
    </source>
</evidence>
<keyword evidence="6" id="KW-0106">Calcium</keyword>
<dbReference type="PANTHER" id="PTHR45953">
    <property type="entry name" value="IDURONATE 2-SULFATASE"/>
    <property type="match status" value="1"/>
</dbReference>
<feature type="chain" id="PRO_5047044441" description="Sulfatase N-terminal domain-containing protein" evidence="7">
    <location>
        <begin position="24"/>
        <end position="578"/>
    </location>
</feature>
<protein>
    <recommendedName>
        <fullName evidence="8">Sulfatase N-terminal domain-containing protein</fullName>
    </recommendedName>
</protein>
<reference evidence="9 10" key="1">
    <citation type="submission" date="2024-02" db="EMBL/GenBank/DDBJ databases">
        <title>Rubritalea halochordaticola NBRC 107102.</title>
        <authorList>
            <person name="Ichikawa N."/>
            <person name="Katano-Makiyama Y."/>
            <person name="Hidaka K."/>
        </authorList>
    </citation>
    <scope>NUCLEOTIDE SEQUENCE [LARGE SCALE GENOMIC DNA]</scope>
    <source>
        <strain evidence="9 10">NBRC 107102</strain>
    </source>
</reference>
<dbReference type="PANTHER" id="PTHR45953:SF1">
    <property type="entry name" value="IDURONATE 2-SULFATASE"/>
    <property type="match status" value="1"/>
</dbReference>
<comment type="caution">
    <text evidence="9">The sequence shown here is derived from an EMBL/GenBank/DDBJ whole genome shotgun (WGS) entry which is preliminary data.</text>
</comment>
<comment type="similarity">
    <text evidence="2">Belongs to the sulfatase family.</text>
</comment>
<keyword evidence="4 7" id="KW-0732">Signal</keyword>
<dbReference type="EMBL" id="BAABRL010000007">
    <property type="protein sequence ID" value="GAA5496184.1"/>
    <property type="molecule type" value="Genomic_DNA"/>
</dbReference>
<dbReference type="RefSeq" id="WP_346188890.1">
    <property type="nucleotide sequence ID" value="NZ_BAABRL010000007.1"/>
</dbReference>
<dbReference type="Pfam" id="PF00884">
    <property type="entry name" value="Sulfatase"/>
    <property type="match status" value="1"/>
</dbReference>
<gene>
    <name evidence="9" type="ORF">Rhal01_02366</name>
</gene>
<comment type="cofactor">
    <cofactor evidence="1">
        <name>Ca(2+)</name>
        <dbReference type="ChEBI" id="CHEBI:29108"/>
    </cofactor>
</comment>
<dbReference type="Gene3D" id="3.40.720.10">
    <property type="entry name" value="Alkaline Phosphatase, subunit A"/>
    <property type="match status" value="1"/>
</dbReference>
<evidence type="ECO:0000256" key="2">
    <source>
        <dbReference type="ARBA" id="ARBA00008779"/>
    </source>
</evidence>
<dbReference type="CDD" id="cd16030">
    <property type="entry name" value="iduronate-2-sulfatase"/>
    <property type="match status" value="1"/>
</dbReference>
<accession>A0ABP9V0F7</accession>
<name>A0ABP9V0F7_9BACT</name>
<evidence type="ECO:0000313" key="9">
    <source>
        <dbReference type="EMBL" id="GAA5496184.1"/>
    </source>
</evidence>
<dbReference type="InterPro" id="IPR035874">
    <property type="entry name" value="IDS"/>
</dbReference>
<evidence type="ECO:0000259" key="8">
    <source>
        <dbReference type="Pfam" id="PF00884"/>
    </source>
</evidence>
<organism evidence="9 10">
    <name type="scientific">Rubritalea halochordaticola</name>
    <dbReference type="NCBI Taxonomy" id="714537"/>
    <lineage>
        <taxon>Bacteria</taxon>
        <taxon>Pseudomonadati</taxon>
        <taxon>Verrucomicrobiota</taxon>
        <taxon>Verrucomicrobiia</taxon>
        <taxon>Verrucomicrobiales</taxon>
        <taxon>Rubritaleaceae</taxon>
        <taxon>Rubritalea</taxon>
    </lineage>
</organism>